<dbReference type="AlphaFoldDB" id="A0A7C3IQ68"/>
<dbReference type="Gene3D" id="3.30.70.100">
    <property type="match status" value="1"/>
</dbReference>
<evidence type="ECO:0000256" key="2">
    <source>
        <dbReference type="ARBA" id="ARBA00008017"/>
    </source>
</evidence>
<reference evidence="11" key="1">
    <citation type="journal article" date="2020" name="mSystems">
        <title>Genome- and Community-Level Interaction Insights into Carbon Utilization and Element Cycling Functions of Hydrothermarchaeota in Hydrothermal Sediment.</title>
        <authorList>
            <person name="Zhou Z."/>
            <person name="Liu Y."/>
            <person name="Xu W."/>
            <person name="Pan J."/>
            <person name="Luo Z.H."/>
            <person name="Li M."/>
        </authorList>
    </citation>
    <scope>NUCLEOTIDE SEQUENCE [LARGE SCALE GENOMIC DNA]</scope>
    <source>
        <strain evidence="11">SpSt-503</strain>
    </source>
</reference>
<dbReference type="SUPFAM" id="SSF50182">
    <property type="entry name" value="Sm-like ribonucleoproteins"/>
    <property type="match status" value="1"/>
</dbReference>
<dbReference type="InterPro" id="IPR045275">
    <property type="entry name" value="MscS_archaea/bacteria_type"/>
</dbReference>
<keyword evidence="6 7" id="KW-0472">Membrane</keyword>
<feature type="domain" description="Mechanosensitive ion channel transmembrane helices 2/3" evidence="10">
    <location>
        <begin position="65"/>
        <end position="106"/>
    </location>
</feature>
<feature type="domain" description="Mechanosensitive ion channel MscS" evidence="8">
    <location>
        <begin position="107"/>
        <end position="174"/>
    </location>
</feature>
<dbReference type="GO" id="GO:0008381">
    <property type="term" value="F:mechanosensitive monoatomic ion channel activity"/>
    <property type="evidence" value="ECO:0007669"/>
    <property type="project" value="InterPro"/>
</dbReference>
<evidence type="ECO:0000256" key="1">
    <source>
        <dbReference type="ARBA" id="ARBA00004651"/>
    </source>
</evidence>
<evidence type="ECO:0000313" key="11">
    <source>
        <dbReference type="EMBL" id="HFH29226.1"/>
    </source>
</evidence>
<evidence type="ECO:0000256" key="6">
    <source>
        <dbReference type="ARBA" id="ARBA00023136"/>
    </source>
</evidence>
<evidence type="ECO:0000259" key="10">
    <source>
        <dbReference type="Pfam" id="PF21088"/>
    </source>
</evidence>
<dbReference type="PANTHER" id="PTHR30221:SF1">
    <property type="entry name" value="SMALL-CONDUCTANCE MECHANOSENSITIVE CHANNEL"/>
    <property type="match status" value="1"/>
</dbReference>
<comment type="caution">
    <text evidence="11">The sequence shown here is derived from an EMBL/GenBank/DDBJ whole genome shotgun (WGS) entry which is preliminary data.</text>
</comment>
<dbReference type="InterPro" id="IPR049142">
    <property type="entry name" value="MS_channel_1st"/>
</dbReference>
<feature type="transmembrane region" description="Helical" evidence="7">
    <location>
        <begin position="66"/>
        <end position="84"/>
    </location>
</feature>
<dbReference type="Gene3D" id="1.10.287.1260">
    <property type="match status" value="1"/>
</dbReference>
<dbReference type="Pfam" id="PF21088">
    <property type="entry name" value="MS_channel_1st"/>
    <property type="match status" value="1"/>
</dbReference>
<dbReference type="Pfam" id="PF21082">
    <property type="entry name" value="MS_channel_3rd"/>
    <property type="match status" value="1"/>
</dbReference>
<dbReference type="EMBL" id="DSVL01000212">
    <property type="protein sequence ID" value="HFH29226.1"/>
    <property type="molecule type" value="Genomic_DNA"/>
</dbReference>
<feature type="transmembrane region" description="Helical" evidence="7">
    <location>
        <begin position="90"/>
        <end position="119"/>
    </location>
</feature>
<dbReference type="InterPro" id="IPR023408">
    <property type="entry name" value="MscS_beta-dom_sf"/>
</dbReference>
<gene>
    <name evidence="11" type="ORF">ENS59_06900</name>
</gene>
<dbReference type="SUPFAM" id="SSF82861">
    <property type="entry name" value="Mechanosensitive channel protein MscS (YggB), transmembrane region"/>
    <property type="match status" value="1"/>
</dbReference>
<dbReference type="Gene3D" id="2.30.30.60">
    <property type="match status" value="1"/>
</dbReference>
<dbReference type="PANTHER" id="PTHR30221">
    <property type="entry name" value="SMALL-CONDUCTANCE MECHANOSENSITIVE CHANNEL"/>
    <property type="match status" value="1"/>
</dbReference>
<dbReference type="InterPro" id="IPR010920">
    <property type="entry name" value="LSM_dom_sf"/>
</dbReference>
<dbReference type="InterPro" id="IPR049278">
    <property type="entry name" value="MS_channel_C"/>
</dbReference>
<dbReference type="InterPro" id="IPR011014">
    <property type="entry name" value="MscS_channel_TM-2"/>
</dbReference>
<comment type="subcellular location">
    <subcellularLocation>
        <location evidence="1">Cell membrane</location>
        <topology evidence="1">Multi-pass membrane protein</topology>
    </subcellularLocation>
</comment>
<feature type="domain" description="Mechanosensitive ion channel MscS C-terminal" evidence="9">
    <location>
        <begin position="184"/>
        <end position="262"/>
    </location>
</feature>
<accession>A0A7C3IQ68</accession>
<comment type="similarity">
    <text evidence="2">Belongs to the MscS (TC 1.A.23) family.</text>
</comment>
<evidence type="ECO:0000256" key="4">
    <source>
        <dbReference type="ARBA" id="ARBA00022692"/>
    </source>
</evidence>
<protein>
    <submittedName>
        <fullName evidence="11">Mechanosensitive ion channel family protein</fullName>
    </submittedName>
</protein>
<keyword evidence="5 7" id="KW-1133">Transmembrane helix</keyword>
<evidence type="ECO:0000256" key="5">
    <source>
        <dbReference type="ARBA" id="ARBA00022989"/>
    </source>
</evidence>
<feature type="transmembrane region" description="Helical" evidence="7">
    <location>
        <begin position="26"/>
        <end position="46"/>
    </location>
</feature>
<evidence type="ECO:0000259" key="8">
    <source>
        <dbReference type="Pfam" id="PF00924"/>
    </source>
</evidence>
<evidence type="ECO:0000256" key="3">
    <source>
        <dbReference type="ARBA" id="ARBA00022475"/>
    </source>
</evidence>
<dbReference type="SUPFAM" id="SSF82689">
    <property type="entry name" value="Mechanosensitive channel protein MscS (YggB), C-terminal domain"/>
    <property type="match status" value="1"/>
</dbReference>
<organism evidence="11">
    <name type="scientific">Gracilinema caldarium</name>
    <dbReference type="NCBI Taxonomy" id="215591"/>
    <lineage>
        <taxon>Bacteria</taxon>
        <taxon>Pseudomonadati</taxon>
        <taxon>Spirochaetota</taxon>
        <taxon>Spirochaetia</taxon>
        <taxon>Spirochaetales</taxon>
        <taxon>Breznakiellaceae</taxon>
        <taxon>Gracilinema</taxon>
    </lineage>
</organism>
<proteinExistence type="inferred from homology"/>
<name>A0A7C3IQ68_9SPIR</name>
<dbReference type="InterPro" id="IPR011066">
    <property type="entry name" value="MscS_channel_C_sf"/>
</dbReference>
<evidence type="ECO:0000256" key="7">
    <source>
        <dbReference type="SAM" id="Phobius"/>
    </source>
</evidence>
<keyword evidence="3" id="KW-1003">Cell membrane</keyword>
<dbReference type="InterPro" id="IPR006685">
    <property type="entry name" value="MscS_channel_2nd"/>
</dbReference>
<dbReference type="Pfam" id="PF00924">
    <property type="entry name" value="MS_channel_2nd"/>
    <property type="match status" value="1"/>
</dbReference>
<sequence length="276" mass="30624">MKTEVLFSNISTFFSQFASGDFYNKILGTAIAILLVLVVFSILNRIIGKMAAATLPQPRAFVIKKVIRYTGYVVAVMTLFNALGVDLSALLGAAGIAGIAVGFAAQTSVSNVISGLFLISEKPFQIGDVIQVGDVNGVVQSIDFLSIKIQTFDNRYIRIPNETLIKTNVTNITRFPIRRLDVWVTVGYKSDLERVRSILLDVASKNPYVLDNPEPLIVFDKFDSSGINILLGLWFEKSEYLNLKNSIMVDIHSRFAQEGIEIPYPKMDVYMRQPTA</sequence>
<keyword evidence="4 7" id="KW-0812">Transmembrane</keyword>
<evidence type="ECO:0000259" key="9">
    <source>
        <dbReference type="Pfam" id="PF21082"/>
    </source>
</evidence>
<dbReference type="GO" id="GO:0005886">
    <property type="term" value="C:plasma membrane"/>
    <property type="evidence" value="ECO:0007669"/>
    <property type="project" value="UniProtKB-SubCell"/>
</dbReference>